<comment type="caution">
    <text evidence="21">The sequence shown here is derived from an EMBL/GenBank/DDBJ whole genome shotgun (WGS) entry which is preliminary data.</text>
</comment>
<comment type="similarity">
    <text evidence="3">Belongs to the EROs family.</text>
</comment>
<dbReference type="OrthoDB" id="269384at2759"/>
<dbReference type="PANTHER" id="PTHR12613">
    <property type="entry name" value="ERO1-RELATED"/>
    <property type="match status" value="1"/>
</dbReference>
<sequence length="468" mass="54086">MRVSWVSALFLAALVQLAYPQFEPERQCFCKVGEAVVPCDCGSENSIDELNNERIFEKLQKLLKKDFFRFYKVNMDKTCPFWADERQCGTSQCGIAFCDDEVPLGLRRSVAVNSAAEDVATPEECRRSQDATGSNAFDPMDRSLMESEKRRLLDMDVHDDQEDKFCEIEDDDSNEMHYVDLSKNPERYTGYKGDSALRVWKSIYQENCFKPDPKFDKNFLTNPNDFGMCLEKRVFYRLISGLHSAITISIAAYNYKPPPSGLGKFGNAAAMGTWFRNTEMFAGRFGTKWSWEGPQRLRNVYFAYLLELRALLKAAPYLQNELFYTGNEKDDLETRQAVEELLEEIRRYPDHFDESEMFTGVEAQARVLREEFRSHFVNISRIMDCVECDKCRLWGKVQTHGMGTALKILFSDLPHSHYKNEAANKFQLTRNEVVALFQSFGRYSSSIMEVDNFRKDMFPTGKRSTADL</sequence>
<evidence type="ECO:0000256" key="17">
    <source>
        <dbReference type="PIRSR" id="PIRSR017205-2"/>
    </source>
</evidence>
<dbReference type="Proteomes" id="UP000835052">
    <property type="component" value="Unassembled WGS sequence"/>
</dbReference>
<dbReference type="InterPro" id="IPR037192">
    <property type="entry name" value="ERO1-like_sf"/>
</dbReference>
<feature type="binding site" evidence="17">
    <location>
        <position position="240"/>
    </location>
    <ligand>
        <name>FAD</name>
        <dbReference type="ChEBI" id="CHEBI:57692"/>
    </ligand>
</feature>
<dbReference type="GO" id="GO:0034975">
    <property type="term" value="P:protein folding in endoplasmic reticulum"/>
    <property type="evidence" value="ECO:0007669"/>
    <property type="project" value="InterPro"/>
</dbReference>
<dbReference type="EMBL" id="CAJGYM010000018">
    <property type="protein sequence ID" value="CAD6190898.1"/>
    <property type="molecule type" value="Genomic_DNA"/>
</dbReference>
<gene>
    <name evidence="21" type="ORF">CAUJ_LOCUS6817</name>
</gene>
<feature type="binding site" evidence="17">
    <location>
        <position position="243"/>
    </location>
    <ligand>
        <name>FAD</name>
        <dbReference type="ChEBI" id="CHEBI:57692"/>
    </ligand>
</feature>
<evidence type="ECO:0000256" key="4">
    <source>
        <dbReference type="ARBA" id="ARBA00011802"/>
    </source>
</evidence>
<evidence type="ECO:0000256" key="20">
    <source>
        <dbReference type="SAM" id="SignalP"/>
    </source>
</evidence>
<evidence type="ECO:0000256" key="19">
    <source>
        <dbReference type="SAM" id="MobiDB-lite"/>
    </source>
</evidence>
<comment type="subunit">
    <text evidence="4">May function both as a monomer and a homodimer.</text>
</comment>
<evidence type="ECO:0000256" key="3">
    <source>
        <dbReference type="ARBA" id="ARBA00008277"/>
    </source>
</evidence>
<evidence type="ECO:0000256" key="11">
    <source>
        <dbReference type="ARBA" id="ARBA00023002"/>
    </source>
</evidence>
<dbReference type="PANTHER" id="PTHR12613:SF0">
    <property type="entry name" value="ERO1-LIKE PROTEIN"/>
    <property type="match status" value="1"/>
</dbReference>
<dbReference type="Pfam" id="PF04137">
    <property type="entry name" value="ERO1"/>
    <property type="match status" value="1"/>
</dbReference>
<evidence type="ECO:0000256" key="1">
    <source>
        <dbReference type="ARBA" id="ARBA00001974"/>
    </source>
</evidence>
<keyword evidence="6" id="KW-0285">Flavoprotein</keyword>
<evidence type="ECO:0000256" key="15">
    <source>
        <dbReference type="ARBA" id="ARBA00023284"/>
    </source>
</evidence>
<dbReference type="GO" id="GO:0016972">
    <property type="term" value="F:thiol oxidase activity"/>
    <property type="evidence" value="ECO:0007669"/>
    <property type="project" value="InterPro"/>
</dbReference>
<protein>
    <submittedName>
        <fullName evidence="21">Uncharacterized protein</fullName>
    </submittedName>
</protein>
<feature type="region of interest" description="Disordered" evidence="19">
    <location>
        <begin position="121"/>
        <end position="140"/>
    </location>
</feature>
<evidence type="ECO:0000256" key="8">
    <source>
        <dbReference type="ARBA" id="ARBA00022824"/>
    </source>
</evidence>
<evidence type="ECO:0000256" key="9">
    <source>
        <dbReference type="ARBA" id="ARBA00022827"/>
    </source>
</evidence>
<evidence type="ECO:0000256" key="14">
    <source>
        <dbReference type="ARBA" id="ARBA00023180"/>
    </source>
</evidence>
<organism evidence="21 22">
    <name type="scientific">Caenorhabditis auriculariae</name>
    <dbReference type="NCBI Taxonomy" id="2777116"/>
    <lineage>
        <taxon>Eukaryota</taxon>
        <taxon>Metazoa</taxon>
        <taxon>Ecdysozoa</taxon>
        <taxon>Nematoda</taxon>
        <taxon>Chromadorea</taxon>
        <taxon>Rhabditida</taxon>
        <taxon>Rhabditina</taxon>
        <taxon>Rhabditomorpha</taxon>
        <taxon>Rhabditoidea</taxon>
        <taxon>Rhabditidae</taxon>
        <taxon>Peloderinae</taxon>
        <taxon>Caenorhabditis</taxon>
    </lineage>
</organism>
<dbReference type="GO" id="GO:0005789">
    <property type="term" value="C:endoplasmic reticulum membrane"/>
    <property type="evidence" value="ECO:0007669"/>
    <property type="project" value="UniProtKB-SubCell"/>
</dbReference>
<feature type="disulfide bond" description="Redox-active" evidence="18">
    <location>
        <begin position="388"/>
        <end position="391"/>
    </location>
</feature>
<evidence type="ECO:0000313" key="21">
    <source>
        <dbReference type="EMBL" id="CAD6190898.1"/>
    </source>
</evidence>
<dbReference type="PIRSF" id="PIRSF017205">
    <property type="entry name" value="ERO1"/>
    <property type="match status" value="1"/>
</dbReference>
<evidence type="ECO:0000313" key="22">
    <source>
        <dbReference type="Proteomes" id="UP000835052"/>
    </source>
</evidence>
<dbReference type="GO" id="GO:0015035">
    <property type="term" value="F:protein-disulfide reductase activity"/>
    <property type="evidence" value="ECO:0007669"/>
    <property type="project" value="InterPro"/>
</dbReference>
<dbReference type="GO" id="GO:0071949">
    <property type="term" value="F:FAD binding"/>
    <property type="evidence" value="ECO:0007669"/>
    <property type="project" value="InterPro"/>
</dbReference>
<keyword evidence="10" id="KW-0249">Electron transport</keyword>
<evidence type="ECO:0000256" key="13">
    <source>
        <dbReference type="ARBA" id="ARBA00023157"/>
    </source>
</evidence>
<keyword evidence="11" id="KW-0560">Oxidoreductase</keyword>
<dbReference type="InterPro" id="IPR007266">
    <property type="entry name" value="Ero1"/>
</dbReference>
<proteinExistence type="inferred from homology"/>
<dbReference type="SUPFAM" id="SSF110019">
    <property type="entry name" value="ERO1-like"/>
    <property type="match status" value="1"/>
</dbReference>
<keyword evidence="5" id="KW-0813">Transport</keyword>
<keyword evidence="12" id="KW-0472">Membrane</keyword>
<evidence type="ECO:0000256" key="5">
    <source>
        <dbReference type="ARBA" id="ARBA00022448"/>
    </source>
</evidence>
<keyword evidence="13 18" id="KW-1015">Disulfide bond</keyword>
<feature type="disulfide bond" description="Redox-active" evidence="18">
    <location>
        <begin position="88"/>
        <end position="93"/>
    </location>
</feature>
<accession>A0A8S1H8N8</accession>
<evidence type="ECO:0000256" key="10">
    <source>
        <dbReference type="ARBA" id="ARBA00022982"/>
    </source>
</evidence>
<comment type="subcellular location">
    <subcellularLocation>
        <location evidence="2">Endoplasmic reticulum membrane</location>
        <topology evidence="2">Peripheral membrane protein</topology>
        <orientation evidence="2">Lumenal side</orientation>
    </subcellularLocation>
</comment>
<feature type="chain" id="PRO_5035727901" evidence="20">
    <location>
        <begin position="21"/>
        <end position="468"/>
    </location>
</feature>
<keyword evidence="8" id="KW-0256">Endoplasmic reticulum</keyword>
<keyword evidence="22" id="KW-1185">Reference proteome</keyword>
<evidence type="ECO:0000256" key="2">
    <source>
        <dbReference type="ARBA" id="ARBA00004367"/>
    </source>
</evidence>
<feature type="binding site" evidence="17">
    <location>
        <position position="284"/>
    </location>
    <ligand>
        <name>FAD</name>
        <dbReference type="ChEBI" id="CHEBI:57692"/>
    </ligand>
</feature>
<feature type="binding site" evidence="17">
    <location>
        <position position="200"/>
    </location>
    <ligand>
        <name>FAD</name>
        <dbReference type="ChEBI" id="CHEBI:57692"/>
    </ligand>
</feature>
<evidence type="ECO:0000256" key="6">
    <source>
        <dbReference type="ARBA" id="ARBA00022630"/>
    </source>
</evidence>
<feature type="active site" description="Nucleophile" evidence="16">
    <location>
        <position position="388"/>
    </location>
</feature>
<evidence type="ECO:0000256" key="18">
    <source>
        <dbReference type="PIRSR" id="PIRSR017205-3"/>
    </source>
</evidence>
<feature type="binding site" evidence="17">
    <location>
        <position position="189"/>
    </location>
    <ligand>
        <name>FAD</name>
        <dbReference type="ChEBI" id="CHEBI:57692"/>
    </ligand>
</feature>
<evidence type="ECO:0000256" key="12">
    <source>
        <dbReference type="ARBA" id="ARBA00023136"/>
    </source>
</evidence>
<keyword evidence="14" id="KW-0325">Glycoprotein</keyword>
<dbReference type="AlphaFoldDB" id="A0A8S1H8N8"/>
<feature type="signal peptide" evidence="20">
    <location>
        <begin position="1"/>
        <end position="20"/>
    </location>
</feature>
<keyword evidence="7 20" id="KW-0732">Signal</keyword>
<keyword evidence="9 17" id="KW-0274">FAD</keyword>
<comment type="cofactor">
    <cofactor evidence="1 17">
        <name>FAD</name>
        <dbReference type="ChEBI" id="CHEBI:57692"/>
    </cofactor>
</comment>
<keyword evidence="15" id="KW-0676">Redox-active center</keyword>
<feature type="active site" evidence="16">
    <location>
        <position position="391"/>
    </location>
</feature>
<evidence type="ECO:0000256" key="16">
    <source>
        <dbReference type="PIRSR" id="PIRSR017205-1"/>
    </source>
</evidence>
<name>A0A8S1H8N8_9PELO</name>
<feature type="binding site" evidence="17">
    <location>
        <position position="187"/>
    </location>
    <ligand>
        <name>FAD</name>
        <dbReference type="ChEBI" id="CHEBI:57692"/>
    </ligand>
</feature>
<evidence type="ECO:0000256" key="7">
    <source>
        <dbReference type="ARBA" id="ARBA00022729"/>
    </source>
</evidence>
<reference evidence="21" key="1">
    <citation type="submission" date="2020-10" db="EMBL/GenBank/DDBJ databases">
        <authorList>
            <person name="Kikuchi T."/>
        </authorList>
    </citation>
    <scope>NUCLEOTIDE SEQUENCE</scope>
    <source>
        <strain evidence="21">NKZ352</strain>
    </source>
</reference>